<organism evidence="1">
    <name type="scientific">Alectorobius mimon</name>
    <dbReference type="NCBI Taxonomy" id="360319"/>
    <lineage>
        <taxon>Eukaryota</taxon>
        <taxon>Metazoa</taxon>
        <taxon>Ecdysozoa</taxon>
        <taxon>Arthropoda</taxon>
        <taxon>Chelicerata</taxon>
        <taxon>Arachnida</taxon>
        <taxon>Acari</taxon>
        <taxon>Parasitiformes</taxon>
        <taxon>Ixodida</taxon>
        <taxon>Ixodoidea</taxon>
        <taxon>Argasidae</taxon>
        <taxon>Ornithodorinae</taxon>
        <taxon>Alectorobius</taxon>
    </lineage>
</organism>
<protein>
    <submittedName>
        <fullName evidence="1">Uncharacterized protein</fullName>
    </submittedName>
</protein>
<proteinExistence type="predicted"/>
<name>A0A147B9S4_9ACAR</name>
<accession>A0A147B9S4</accession>
<reference evidence="1" key="1">
    <citation type="submission" date="2016-03" db="EMBL/GenBank/DDBJ databases">
        <title>Gut transcriptome analysis on engorged females of Ornithodoros mimon (Acari: Argasidae) and phylogenetic inferences of soft ticks.</title>
        <authorList>
            <person name="Landulfo G.A."/>
            <person name="Giovanni D."/>
            <person name="Carvalho E."/>
            <person name="Junqueira-de-Azevedo I."/>
            <person name="Patane J."/>
            <person name="Mendoca R."/>
            <person name="Barros-Battesti D."/>
        </authorList>
    </citation>
    <scope>NUCLEOTIDE SEQUENCE</scope>
    <source>
        <strain evidence="1">Females</strain>
        <tissue evidence="1">Gut</tissue>
    </source>
</reference>
<evidence type="ECO:0000313" key="1">
    <source>
        <dbReference type="EMBL" id="JAR87539.1"/>
    </source>
</evidence>
<dbReference type="AlphaFoldDB" id="A0A147B9S4"/>
<dbReference type="EMBL" id="GEIB01000294">
    <property type="protein sequence ID" value="JAR87539.1"/>
    <property type="molecule type" value="Transcribed_RNA"/>
</dbReference>
<sequence length="114" mass="12962">MAEKYRLGFCTEGRKESPMLPMPTICQTAANASANATSMGHYINNCLRCFQSIHNVRELHQQVACGILFASTQSKMAALYRRMWCVSINTANRRWLCTLMLLDSRKAGDTRLER</sequence>